<gene>
    <name evidence="2" type="ORF">CRENPOLYSF1_180027</name>
</gene>
<keyword evidence="1" id="KW-0812">Transmembrane</keyword>
<evidence type="ECO:0000313" key="3">
    <source>
        <dbReference type="Proteomes" id="UP000195667"/>
    </source>
</evidence>
<sequence>MFIDKRDAFSTYNVFTKFTIILTIAGTVTLGTAVINKAQADTVTNFPILEKLQALQKPLAKETTKWMTNWRGVDLDSPDFILDELSGSTSIYMKAKKVDPSKADGFKAYGSYMSNNESGNPYSEIAYFNLAAILGYDHIFRPAVRYSLGPRAKQAFQFLIETTDITGENRLRNKDRILQDLSVDEPLKGAIKAKKLDSNIAYDEIIDISNPDNSIPQINNPIIMALQAENVQPVSGQKLQLLEGYEGDVLQLAREYSIIMTLDVVFQQWDRYSGENVVLAKDDLGTAHFYSTDNGGAHLKQNADEVIRNIQWFSRYDRNTIAQLRTLYRFLAQPSRGFLGYTDAKKFVVDLGLYDGRDAEYVALLKRNLKLLLDRVAQVNRDFGRDAYLP</sequence>
<organism evidence="2 3">
    <name type="scientific">Crenothrix polyspora</name>
    <dbReference type="NCBI Taxonomy" id="360316"/>
    <lineage>
        <taxon>Bacteria</taxon>
        <taxon>Pseudomonadati</taxon>
        <taxon>Pseudomonadota</taxon>
        <taxon>Gammaproteobacteria</taxon>
        <taxon>Methylococcales</taxon>
        <taxon>Crenotrichaceae</taxon>
        <taxon>Crenothrix</taxon>
    </lineage>
</organism>
<reference evidence="3" key="1">
    <citation type="submission" date="2017-02" db="EMBL/GenBank/DDBJ databases">
        <authorList>
            <person name="Daims H."/>
        </authorList>
    </citation>
    <scope>NUCLEOTIDE SEQUENCE [LARGE SCALE GENOMIC DNA]</scope>
</reference>
<protein>
    <submittedName>
        <fullName evidence="2">Uncharacterized protein</fullName>
    </submittedName>
</protein>
<evidence type="ECO:0000313" key="2">
    <source>
        <dbReference type="EMBL" id="SJM91184.1"/>
    </source>
</evidence>
<dbReference type="AlphaFoldDB" id="A0A1R4H4L2"/>
<keyword evidence="1" id="KW-0472">Membrane</keyword>
<dbReference type="RefSeq" id="WP_087142838.1">
    <property type="nucleotide sequence ID" value="NZ_FUKI01000090.1"/>
</dbReference>
<evidence type="ECO:0000256" key="1">
    <source>
        <dbReference type="SAM" id="Phobius"/>
    </source>
</evidence>
<feature type="transmembrane region" description="Helical" evidence="1">
    <location>
        <begin position="12"/>
        <end position="35"/>
    </location>
</feature>
<keyword evidence="3" id="KW-1185">Reference proteome</keyword>
<keyword evidence="1" id="KW-1133">Transmembrane helix</keyword>
<accession>A0A1R4H4L2</accession>
<dbReference type="Proteomes" id="UP000195667">
    <property type="component" value="Unassembled WGS sequence"/>
</dbReference>
<dbReference type="EMBL" id="FUKI01000090">
    <property type="protein sequence ID" value="SJM91184.1"/>
    <property type="molecule type" value="Genomic_DNA"/>
</dbReference>
<proteinExistence type="predicted"/>
<name>A0A1R4H4L2_9GAMM</name>